<accession>A0ABQ3T2I5</accession>
<name>A0ABQ3T2I5_9ACTN</name>
<dbReference type="InterPro" id="IPR021027">
    <property type="entry name" value="Transposase_put_HTH"/>
</dbReference>
<proteinExistence type="inferred from homology"/>
<evidence type="ECO:0000259" key="8">
    <source>
        <dbReference type="Pfam" id="PF07282"/>
    </source>
</evidence>
<keyword evidence="4" id="KW-0862">Zinc</keyword>
<keyword evidence="5" id="KW-0238">DNA-binding</keyword>
<evidence type="ECO:0000256" key="5">
    <source>
        <dbReference type="ARBA" id="ARBA00023125"/>
    </source>
</evidence>
<dbReference type="EMBL" id="BNED01000002">
    <property type="protein sequence ID" value="GHI74596.1"/>
    <property type="molecule type" value="Genomic_DNA"/>
</dbReference>
<organism evidence="10 11">
    <name type="scientific">Streptomyces spororaveus</name>
    <dbReference type="NCBI Taxonomy" id="284039"/>
    <lineage>
        <taxon>Bacteria</taxon>
        <taxon>Bacillati</taxon>
        <taxon>Actinomycetota</taxon>
        <taxon>Actinomycetes</taxon>
        <taxon>Kitasatosporales</taxon>
        <taxon>Streptomycetaceae</taxon>
        <taxon>Streptomyces</taxon>
    </lineage>
</organism>
<protein>
    <submittedName>
        <fullName evidence="10">Transposase</fullName>
    </submittedName>
</protein>
<evidence type="ECO:0000256" key="2">
    <source>
        <dbReference type="ARBA" id="ARBA00022578"/>
    </source>
</evidence>
<reference evidence="11" key="1">
    <citation type="submission" date="2023-07" db="EMBL/GenBank/DDBJ databases">
        <title>Whole genome shotgun sequence of Streptomyces spororaveus NBRC 15456.</title>
        <authorList>
            <person name="Komaki H."/>
            <person name="Tamura T."/>
        </authorList>
    </citation>
    <scope>NUCLEOTIDE SEQUENCE [LARGE SCALE GENOMIC DNA]</scope>
    <source>
        <strain evidence="11">NBRC 15456</strain>
    </source>
</reference>
<evidence type="ECO:0000313" key="11">
    <source>
        <dbReference type="Proteomes" id="UP000608522"/>
    </source>
</evidence>
<dbReference type="Pfam" id="PF12323">
    <property type="entry name" value="HTH_OrfB_IS605"/>
    <property type="match status" value="1"/>
</dbReference>
<evidence type="ECO:0000256" key="4">
    <source>
        <dbReference type="ARBA" id="ARBA00022833"/>
    </source>
</evidence>
<evidence type="ECO:0000259" key="9">
    <source>
        <dbReference type="Pfam" id="PF12323"/>
    </source>
</evidence>
<dbReference type="InterPro" id="IPR001959">
    <property type="entry name" value="Transposase"/>
</dbReference>
<keyword evidence="3" id="KW-0479">Metal-binding</keyword>
<evidence type="ECO:0000256" key="1">
    <source>
        <dbReference type="ARBA" id="ARBA00008761"/>
    </source>
</evidence>
<dbReference type="InterPro" id="IPR010095">
    <property type="entry name" value="Cas12f1-like_TNB"/>
</dbReference>
<dbReference type="RefSeq" id="WP_202197207.1">
    <property type="nucleotide sequence ID" value="NZ_BAAATO010000022.1"/>
</dbReference>
<dbReference type="NCBIfam" id="NF040570">
    <property type="entry name" value="guided_TnpB"/>
    <property type="match status" value="1"/>
</dbReference>
<feature type="domain" description="Transposase putative helix-turn-helix" evidence="9">
    <location>
        <begin position="10"/>
        <end position="43"/>
    </location>
</feature>
<dbReference type="Pfam" id="PF01385">
    <property type="entry name" value="OrfB_IS605"/>
    <property type="match status" value="1"/>
</dbReference>
<feature type="domain" description="Cas12f1-like TNB" evidence="8">
    <location>
        <begin position="392"/>
        <end position="459"/>
    </location>
</feature>
<evidence type="ECO:0000313" key="10">
    <source>
        <dbReference type="EMBL" id="GHI74596.1"/>
    </source>
</evidence>
<keyword evidence="11" id="KW-1185">Reference proteome</keyword>
<sequence length="468" mass="51441">MTTTSTTETLRAYRYALDPTPAQIEILQRYATAARCGYNFALGYMVAVHQKWARGRDALIAAGMDKAVANKAAPKVKVPNAFRAQAFFRETKGHPFTGPLPEGAERTTPYPWWEGVSNRAYYTAMEDAATAWKNWMDSASGRRAGGPVGYPRFKRRGRARERFRLVHNVKKPEIRFETSRRLRIPGGGGQSAFTVRLHQDARDLLRLIADGRAVVNSLTVSRDGHRWHASVLCRVEQHIPSGPSHRQAAAGRIGADLGVKALAALSDPLTLTPAAGPTVLIPNPRHLAATERKLARAQRVMSRRFVRGAAQQSKGYSEARARVAKLHAQLAARRTSALHLISKRLVQQYAEIALESLNTKGMTSSAKGTLQSPGRNVRQKAGLNRAILDASFGELNRQIAYKAAWHGATLARVPTFFPSSKTCSACGWINTELTLADREFACRSCGIVLDRDANAARNIKNHAIPVQP</sequence>
<evidence type="ECO:0000259" key="7">
    <source>
        <dbReference type="Pfam" id="PF01385"/>
    </source>
</evidence>
<gene>
    <name evidence="10" type="ORF">Sspor_01570</name>
</gene>
<dbReference type="Proteomes" id="UP000608522">
    <property type="component" value="Unassembled WGS sequence"/>
</dbReference>
<evidence type="ECO:0000256" key="3">
    <source>
        <dbReference type="ARBA" id="ARBA00022723"/>
    </source>
</evidence>
<keyword evidence="2" id="KW-0815">Transposition</keyword>
<dbReference type="Pfam" id="PF07282">
    <property type="entry name" value="Cas12f1-like_TNB"/>
    <property type="match status" value="1"/>
</dbReference>
<evidence type="ECO:0000256" key="6">
    <source>
        <dbReference type="ARBA" id="ARBA00023172"/>
    </source>
</evidence>
<feature type="domain" description="Probable transposase IS891/IS1136/IS1341" evidence="7">
    <location>
        <begin position="247"/>
        <end position="364"/>
    </location>
</feature>
<keyword evidence="6" id="KW-0233">DNA recombination</keyword>
<comment type="similarity">
    <text evidence="1">In the C-terminal section; belongs to the transposase 35 family.</text>
</comment>
<comment type="caution">
    <text evidence="10">The sequence shown here is derived from an EMBL/GenBank/DDBJ whole genome shotgun (WGS) entry which is preliminary data.</text>
</comment>